<evidence type="ECO:0000256" key="7">
    <source>
        <dbReference type="SAM" id="MobiDB-lite"/>
    </source>
</evidence>
<keyword evidence="9" id="KW-0396">Initiation factor</keyword>
<dbReference type="GO" id="GO:0006367">
    <property type="term" value="P:transcription initiation at RNA polymerase II promoter"/>
    <property type="evidence" value="ECO:0007669"/>
    <property type="project" value="TreeGrafter"/>
</dbReference>
<dbReference type="PANTHER" id="PTHR46469:SF1">
    <property type="entry name" value="TRANSCRIPTION INITIATION FACTOR TFIID SUBUNIT 8"/>
    <property type="match status" value="1"/>
</dbReference>
<evidence type="ECO:0000256" key="1">
    <source>
        <dbReference type="ARBA" id="ARBA00004123"/>
    </source>
</evidence>
<dbReference type="InterPro" id="IPR019473">
    <property type="entry name" value="TFIID_su8_C"/>
</dbReference>
<keyword evidence="5" id="KW-0804">Transcription</keyword>
<reference evidence="9" key="1">
    <citation type="submission" date="2016-04" db="EMBL/GenBank/DDBJ databases">
        <authorList>
            <person name="Calderon-Fernandez G.M.Sr."/>
        </authorList>
    </citation>
    <scope>NUCLEOTIDE SEQUENCE</scope>
    <source>
        <strain evidence="9">Int1</strain>
        <tissue evidence="9">Integument</tissue>
    </source>
</reference>
<evidence type="ECO:0000256" key="2">
    <source>
        <dbReference type="ARBA" id="ARBA00008767"/>
    </source>
</evidence>
<dbReference type="InterPro" id="IPR009072">
    <property type="entry name" value="Histone-fold"/>
</dbReference>
<evidence type="ECO:0000259" key="8">
    <source>
        <dbReference type="SMART" id="SM00576"/>
    </source>
</evidence>
<evidence type="ECO:0000256" key="4">
    <source>
        <dbReference type="ARBA" id="ARBA00023015"/>
    </source>
</evidence>
<dbReference type="AlphaFoldDB" id="A0A161MNJ4"/>
<dbReference type="GO" id="GO:0046982">
    <property type="term" value="F:protein heterodimerization activity"/>
    <property type="evidence" value="ECO:0007669"/>
    <property type="project" value="InterPro"/>
</dbReference>
<sequence>HLIEVGFEAAEQTALETLVEIIQSIITEIGNSSRAYCELTGRTEPLFADVLLALVNMGIKVSEIEQHAKRPSKTIIPPPVPSVQPKQLSILQAGVKQSHPSHIPAHLPAFPDPHAYIRTPTQDAVNSDGIRRPEGMPITVAGFRRGVRPIDKEKKKILEELAYPGRKTKENPTTPETVTGRGPNYRNPFSNPPPVKEESEYFKPPKTVEFTAPGPSGEGSTQRPPPVYDIDEEYDVTLNDALQPSTLNPTLHYARVKTRGYQSAVTHPSYHSLLIPSASQTFYSKTPAHSNDDFETVVLPATRFTQARFKQRRPAEWYW</sequence>
<dbReference type="Pfam" id="PF10406">
    <property type="entry name" value="TAF8_C"/>
    <property type="match status" value="1"/>
</dbReference>
<accession>A0A161MNJ4</accession>
<dbReference type="CDD" id="cd22918">
    <property type="entry name" value="HFD_TAF8"/>
    <property type="match status" value="1"/>
</dbReference>
<proteinExistence type="inferred from homology"/>
<dbReference type="SMART" id="SM00576">
    <property type="entry name" value="BTP"/>
    <property type="match status" value="1"/>
</dbReference>
<organism evidence="9">
    <name type="scientific">Triatoma infestans</name>
    <name type="common">Assassin bug</name>
    <dbReference type="NCBI Taxonomy" id="30076"/>
    <lineage>
        <taxon>Eukaryota</taxon>
        <taxon>Metazoa</taxon>
        <taxon>Ecdysozoa</taxon>
        <taxon>Arthropoda</taxon>
        <taxon>Hexapoda</taxon>
        <taxon>Insecta</taxon>
        <taxon>Pterygota</taxon>
        <taxon>Neoptera</taxon>
        <taxon>Paraneoptera</taxon>
        <taxon>Hemiptera</taxon>
        <taxon>Heteroptera</taxon>
        <taxon>Panheteroptera</taxon>
        <taxon>Cimicomorpha</taxon>
        <taxon>Reduviidae</taxon>
        <taxon>Triatominae</taxon>
        <taxon>Triatoma</taxon>
    </lineage>
</organism>
<evidence type="ECO:0000256" key="5">
    <source>
        <dbReference type="ARBA" id="ARBA00023163"/>
    </source>
</evidence>
<dbReference type="InterPro" id="IPR037818">
    <property type="entry name" value="TAF8"/>
</dbReference>
<keyword evidence="9" id="KW-0648">Protein biosynthesis</keyword>
<evidence type="ECO:0000256" key="3">
    <source>
        <dbReference type="ARBA" id="ARBA00017307"/>
    </source>
</evidence>
<dbReference type="EMBL" id="GEMB01003660">
    <property type="protein sequence ID" value="JAR99558.1"/>
    <property type="molecule type" value="Transcribed_RNA"/>
</dbReference>
<protein>
    <recommendedName>
        <fullName evidence="3">Transcription initiation factor TFIID subunit 8</fullName>
    </recommendedName>
</protein>
<evidence type="ECO:0000313" key="9">
    <source>
        <dbReference type="EMBL" id="JAR99558.1"/>
    </source>
</evidence>
<dbReference type="GO" id="GO:0003743">
    <property type="term" value="F:translation initiation factor activity"/>
    <property type="evidence" value="ECO:0007669"/>
    <property type="project" value="UniProtKB-KW"/>
</dbReference>
<dbReference type="PANTHER" id="PTHR46469">
    <property type="entry name" value="TRANSCRIPTION INITIATION FACTOR TFIID SUBUNIT 8"/>
    <property type="match status" value="1"/>
</dbReference>
<evidence type="ECO:0000256" key="6">
    <source>
        <dbReference type="ARBA" id="ARBA00023242"/>
    </source>
</evidence>
<comment type="similarity">
    <text evidence="2">Belongs to the TAF8 family.</text>
</comment>
<comment type="subcellular location">
    <subcellularLocation>
        <location evidence="1">Nucleus</location>
    </subcellularLocation>
</comment>
<feature type="domain" description="Bromodomain associated" evidence="8">
    <location>
        <begin position="1"/>
        <end position="63"/>
    </location>
</feature>
<dbReference type="Pfam" id="PF07524">
    <property type="entry name" value="Bromo_TP"/>
    <property type="match status" value="1"/>
</dbReference>
<keyword evidence="4" id="KW-0805">Transcription regulation</keyword>
<dbReference type="Gene3D" id="1.10.20.10">
    <property type="entry name" value="Histone, subunit A"/>
    <property type="match status" value="1"/>
</dbReference>
<dbReference type="GO" id="GO:0005669">
    <property type="term" value="C:transcription factor TFIID complex"/>
    <property type="evidence" value="ECO:0007669"/>
    <property type="project" value="InterPro"/>
</dbReference>
<keyword evidence="6" id="KW-0539">Nucleus</keyword>
<feature type="non-terminal residue" evidence="9">
    <location>
        <position position="1"/>
    </location>
</feature>
<name>A0A161MNJ4_TRIIF</name>
<dbReference type="CDD" id="cd08049">
    <property type="entry name" value="TAF8"/>
    <property type="match status" value="1"/>
</dbReference>
<dbReference type="InterPro" id="IPR006565">
    <property type="entry name" value="BTP"/>
</dbReference>
<feature type="region of interest" description="Disordered" evidence="7">
    <location>
        <begin position="159"/>
        <end position="227"/>
    </location>
</feature>
<reference evidence="9" key="2">
    <citation type="journal article" date="2017" name="J. Med. Entomol.">
        <title>Transcriptome Analysis of the Triatoma infestans (Hemiptera: Reduviidae) Integument.</title>
        <authorList>
            <person name="Calderon-Fernandez G.M."/>
            <person name="Moriconi D.E."/>
            <person name="Dulbecco A.B."/>
            <person name="Juarez M.P."/>
        </authorList>
    </citation>
    <scope>NUCLEOTIDE SEQUENCE</scope>
    <source>
        <strain evidence="9">Int1</strain>
        <tissue evidence="9">Integument</tissue>
    </source>
</reference>